<dbReference type="InterPro" id="IPR035069">
    <property type="entry name" value="TTHA1013/TTHA0281-like"/>
</dbReference>
<dbReference type="SUPFAM" id="SSF143100">
    <property type="entry name" value="TTHA1013/TTHA0281-like"/>
    <property type="match status" value="1"/>
</dbReference>
<dbReference type="PANTHER" id="PTHR34504:SF2">
    <property type="entry name" value="UPF0150 PROTEIN SSL0259"/>
    <property type="match status" value="1"/>
</dbReference>
<dbReference type="AlphaFoldDB" id="A0A239B6M9"/>
<feature type="domain" description="HicB-like antitoxin of toxin-antitoxin system" evidence="1">
    <location>
        <begin position="9"/>
        <end position="123"/>
    </location>
</feature>
<dbReference type="RefSeq" id="WP_089281523.1">
    <property type="nucleotide sequence ID" value="NZ_FZOJ01000003.1"/>
</dbReference>
<reference evidence="2 3" key="1">
    <citation type="submission" date="2017-06" db="EMBL/GenBank/DDBJ databases">
        <authorList>
            <person name="Kim H.J."/>
            <person name="Triplett B.A."/>
        </authorList>
    </citation>
    <scope>NUCLEOTIDE SEQUENCE [LARGE SCALE GENOMIC DNA]</scope>
    <source>
        <strain evidence="2 3">SCA</strain>
    </source>
</reference>
<name>A0A239B6M9_9FIRM</name>
<gene>
    <name evidence="2" type="ORF">SAMN05446037_10033</name>
</gene>
<accession>A0A239B6M9</accession>
<dbReference type="OrthoDB" id="5419659at2"/>
<proteinExistence type="predicted"/>
<dbReference type="InterPro" id="IPR051404">
    <property type="entry name" value="TA_system_antitoxin"/>
</dbReference>
<protein>
    <submittedName>
        <fullName evidence="2">Predicted nuclease of the RNAse H fold, HicB family</fullName>
    </submittedName>
</protein>
<evidence type="ECO:0000313" key="2">
    <source>
        <dbReference type="EMBL" id="SNS02883.1"/>
    </source>
</evidence>
<sequence length="135" mass="15514">MKKDRYIYPAIFTYDNDGISVEFPDIPGCLTCGNTTEEALKNAKEALELNMYGLEEDGEDIPIASEIRNIKLEQTQTIVLVDIWMIPVRDYMMNKAVKKTLTIPKWLNDVAEENKVNFSHILQNALKEYLGIEKQ</sequence>
<dbReference type="Pfam" id="PF15919">
    <property type="entry name" value="HicB_lk_antitox"/>
    <property type="match status" value="1"/>
</dbReference>
<organism evidence="2 3">
    <name type="scientific">Anaerovirgula multivorans</name>
    <dbReference type="NCBI Taxonomy" id="312168"/>
    <lineage>
        <taxon>Bacteria</taxon>
        <taxon>Bacillati</taxon>
        <taxon>Bacillota</taxon>
        <taxon>Clostridia</taxon>
        <taxon>Peptostreptococcales</taxon>
        <taxon>Natronincolaceae</taxon>
        <taxon>Anaerovirgula</taxon>
    </lineage>
</organism>
<evidence type="ECO:0000259" key="1">
    <source>
        <dbReference type="Pfam" id="PF15919"/>
    </source>
</evidence>
<dbReference type="Proteomes" id="UP000198304">
    <property type="component" value="Unassembled WGS sequence"/>
</dbReference>
<dbReference type="InterPro" id="IPR031807">
    <property type="entry name" value="HicB-like"/>
</dbReference>
<evidence type="ECO:0000313" key="3">
    <source>
        <dbReference type="Proteomes" id="UP000198304"/>
    </source>
</evidence>
<dbReference type="PANTHER" id="PTHR34504">
    <property type="entry name" value="ANTITOXIN HICB"/>
    <property type="match status" value="1"/>
</dbReference>
<dbReference type="Gene3D" id="3.30.160.250">
    <property type="match status" value="1"/>
</dbReference>
<keyword evidence="3" id="KW-1185">Reference proteome</keyword>
<dbReference type="EMBL" id="FZOJ01000003">
    <property type="protein sequence ID" value="SNS02883.1"/>
    <property type="molecule type" value="Genomic_DNA"/>
</dbReference>